<organism evidence="3 4">
    <name type="scientific">Paratrimastix pyriformis</name>
    <dbReference type="NCBI Taxonomy" id="342808"/>
    <lineage>
        <taxon>Eukaryota</taxon>
        <taxon>Metamonada</taxon>
        <taxon>Preaxostyla</taxon>
        <taxon>Paratrimastigidae</taxon>
        <taxon>Paratrimastix</taxon>
    </lineage>
</organism>
<feature type="region of interest" description="Disordered" evidence="2">
    <location>
        <begin position="987"/>
        <end position="1010"/>
    </location>
</feature>
<evidence type="ECO:0000256" key="1">
    <source>
        <dbReference type="ARBA" id="ARBA00022581"/>
    </source>
</evidence>
<gene>
    <name evidence="3" type="ORF">PAPYR_3192</name>
</gene>
<dbReference type="EMBL" id="JAPMOS010000012">
    <property type="protein sequence ID" value="KAJ4460560.1"/>
    <property type="molecule type" value="Genomic_DNA"/>
</dbReference>
<feature type="compositionally biased region" description="Polar residues" evidence="2">
    <location>
        <begin position="909"/>
        <end position="920"/>
    </location>
</feature>
<protein>
    <recommendedName>
        <fullName evidence="5">Calponin-homology (CH) domain-containing protein</fullName>
    </recommendedName>
</protein>
<dbReference type="PANTHER" id="PTHR13037">
    <property type="entry name" value="FORMIN"/>
    <property type="match status" value="1"/>
</dbReference>
<evidence type="ECO:0008006" key="5">
    <source>
        <dbReference type="Google" id="ProtNLM"/>
    </source>
</evidence>
<feature type="compositionally biased region" description="Pro residues" evidence="2">
    <location>
        <begin position="833"/>
        <end position="854"/>
    </location>
</feature>
<keyword evidence="1" id="KW-0945">Host-virus interaction</keyword>
<comment type="caution">
    <text evidence="3">The sequence shown here is derived from an EMBL/GenBank/DDBJ whole genome shotgun (WGS) entry which is preliminary data.</text>
</comment>
<sequence length="1392" mass="145537">MVAELIKHPVPGITQSPRSASDCIFNIQHAIEALQEQWQSRGGIPSVFLDPSVPERIYKDDRALIWKLVSFLRHSFEADSGSAADLQRQPAERAPSRSRAFQRMAAGEATPSQPTRAAEIATGRSASAQRASQGRPPSAGRGGRSATPSTAHPTTAGRPQTPTTARPQTPTTARPQTPSVAPSVTSSKALLSHMVDPKDLRPASPAPPPRAQTPVASSVLPRAGSRPRTATPAAPAAPSISTPSLLSFRPATAAPTTATTGGRKERPGKERLFLTVAQEEYLQWLATMGIRIEPPEQQPAPAPASGRPPSRSRASVEGPPPATPLDAAQVAEAFRTGVALCKLVGALEGTAVVGMEPNPRSGAAMVANINKALAVLRERKRMNHRFLFDPEPILRGDVATVWGLLEDINKEYGCPVGTKKLKLNIGLDSRAGALRASVPAAEGTIPGSAQAPPPAHEIDAIAAAAAVAEGGRAQLIRVTPSMEEEVRAWLHQLRFEVLDREEHEHWTSDPFRNGLLLGDLVATLFDTPLRLHRCPKVIQQARENVMESLATLRRTNMVPTGYLWDPDGLIKVRPPPQPLLAPWVPMGNVVPPGLTNQACSTPLMPLGLGNRELLWGMLWHLKVAHQEGRIEGPNVQTLDPHFYYPPPTPAGTGGCPTGRVLGVASGSGIPGGLAPGGLNGGANRPGGVGFDNNIKLVSSGGIAYVPPLPYSGAQLRELEVTRQPPPFSSPGPHRLATFGLADRVDVLAGGPGGAPSNRLREIMTDLRNGTLLCDLVAVMQSEKSNIVKALDILRKRRAMSQRYVWCEDEILHGDRNAILGLLEDMHRCYDGLPPRPSAPTPPPGHKRSPQPPESPYLGRHSAGSAAGRAEGLAATMPARPPAAQAGPRPPQLGPAQRFPGAHGPRGRASSLTRAATSTPLGSFAPHPLAASARPPHHRADPFMGGPGSPRSLHEGPDAVAAFHPAASGWSSATPRALSQSQLLVGGTPGAAAPAPAPAAPHTTVIPMSSSRATSVTRFQSLAAAAAGAASTANAPGAEAAMTTPGLSGPPSARLSASVPPGAGAGAGVSRPGFLSPRVFTSLPPGEEGPMGPPPGGLAASPSSYSLRSERFEKASLAGSASLRRPLSAHSLAAPESLVPGARAGPGTVLSATTSAAPRRGPATILSRTASSPTELKAGFPSPVRLASPSQHAAPPLTHRAGSGHPDLISPFSRACLLSPSAFSLLQGQAPSTGYLLAKWVQGLGVKIPSPFFLDVSVIPEIVGALEHHEIEGVTKAPKSTASFLHNTRKALEVLRKKKNMPMQHLYSEEDIMRGNSIVILSLLEQMRRAYGHALPKPSATATSTRLAATTAISNPGMPPTPHFQFNGTATSTSLRATLGPAGQTTPRGTQRW</sequence>
<evidence type="ECO:0000256" key="2">
    <source>
        <dbReference type="SAM" id="MobiDB-lite"/>
    </source>
</evidence>
<proteinExistence type="predicted"/>
<evidence type="ECO:0000313" key="4">
    <source>
        <dbReference type="Proteomes" id="UP001141327"/>
    </source>
</evidence>
<reference evidence="3" key="1">
    <citation type="journal article" date="2022" name="bioRxiv">
        <title>Genomics of Preaxostyla Flagellates Illuminates Evolutionary Transitions and the Path Towards Mitochondrial Loss.</title>
        <authorList>
            <person name="Novak L.V.F."/>
            <person name="Treitli S.C."/>
            <person name="Pyrih J."/>
            <person name="Halakuc P."/>
            <person name="Pipaliya S.V."/>
            <person name="Vacek V."/>
            <person name="Brzon O."/>
            <person name="Soukal P."/>
            <person name="Eme L."/>
            <person name="Dacks J.B."/>
            <person name="Karnkowska A."/>
            <person name="Elias M."/>
            <person name="Hampl V."/>
        </authorList>
    </citation>
    <scope>NUCLEOTIDE SEQUENCE</scope>
    <source>
        <strain evidence="3">RCP-MX</strain>
    </source>
</reference>
<accession>A0ABQ8UUY8</accession>
<feature type="region of interest" description="Disordered" evidence="2">
    <location>
        <begin position="832"/>
        <end position="956"/>
    </location>
</feature>
<dbReference type="InterPro" id="IPR036872">
    <property type="entry name" value="CH_dom_sf"/>
</dbReference>
<dbReference type="Gene3D" id="1.10.418.10">
    <property type="entry name" value="Calponin-like domain"/>
    <property type="match status" value="2"/>
</dbReference>
<feature type="compositionally biased region" description="Low complexity" evidence="2">
    <location>
        <begin position="212"/>
        <end position="260"/>
    </location>
</feature>
<evidence type="ECO:0000313" key="3">
    <source>
        <dbReference type="EMBL" id="KAJ4460560.1"/>
    </source>
</evidence>
<feature type="compositionally biased region" description="Low complexity" evidence="2">
    <location>
        <begin position="303"/>
        <end position="315"/>
    </location>
</feature>
<feature type="region of interest" description="Disordered" evidence="2">
    <location>
        <begin position="1137"/>
        <end position="1162"/>
    </location>
</feature>
<keyword evidence="4" id="KW-1185">Reference proteome</keyword>
<dbReference type="PANTHER" id="PTHR13037:SF24">
    <property type="entry name" value="POLYCOMB PROTEIN PCL-RELATED"/>
    <property type="match status" value="1"/>
</dbReference>
<dbReference type="SUPFAM" id="SSF47576">
    <property type="entry name" value="Calponin-homology domain, CH-domain"/>
    <property type="match status" value="1"/>
</dbReference>
<feature type="compositionally biased region" description="Low complexity" evidence="2">
    <location>
        <begin position="134"/>
        <end position="178"/>
    </location>
</feature>
<feature type="compositionally biased region" description="Polar residues" evidence="2">
    <location>
        <begin position="179"/>
        <end position="189"/>
    </location>
</feature>
<dbReference type="CDD" id="cd00014">
    <property type="entry name" value="CH_SF"/>
    <property type="match status" value="1"/>
</dbReference>
<feature type="region of interest" description="Disordered" evidence="2">
    <location>
        <begin position="1036"/>
        <end position="1104"/>
    </location>
</feature>
<feature type="compositionally biased region" description="Basic and acidic residues" evidence="2">
    <location>
        <begin position="262"/>
        <end position="271"/>
    </location>
</feature>
<dbReference type="Proteomes" id="UP001141327">
    <property type="component" value="Unassembled WGS sequence"/>
</dbReference>
<feature type="region of interest" description="Disordered" evidence="2">
    <location>
        <begin position="294"/>
        <end position="324"/>
    </location>
</feature>
<feature type="compositionally biased region" description="Low complexity" evidence="2">
    <location>
        <begin position="857"/>
        <end position="874"/>
    </location>
</feature>
<name>A0ABQ8UUY8_9EUKA</name>
<feature type="region of interest" description="Disordered" evidence="2">
    <location>
        <begin position="79"/>
        <end position="271"/>
    </location>
</feature>